<dbReference type="InterPro" id="IPR036942">
    <property type="entry name" value="Beta-barrel_TonB_sf"/>
</dbReference>
<organism evidence="4 5">
    <name type="scientific">Alteromonas mediterranea 615</name>
    <dbReference type="NCBI Taxonomy" id="1300253"/>
    <lineage>
        <taxon>Bacteria</taxon>
        <taxon>Pseudomonadati</taxon>
        <taxon>Pseudomonadota</taxon>
        <taxon>Gammaproteobacteria</taxon>
        <taxon>Alteromonadales</taxon>
        <taxon>Alteromonadaceae</taxon>
        <taxon>Alteromonas/Salinimonas group</taxon>
        <taxon>Alteromonas</taxon>
    </lineage>
</organism>
<dbReference type="PANTHER" id="PTHR40980:SF3">
    <property type="entry name" value="TONB-DEPENDENT RECEPTOR-LIKE BETA-BARREL DOMAIN-CONTAINING PROTEIN"/>
    <property type="match status" value="1"/>
</dbReference>
<evidence type="ECO:0000256" key="2">
    <source>
        <dbReference type="ARBA" id="ARBA00023136"/>
    </source>
</evidence>
<keyword evidence="2" id="KW-0472">Membrane</keyword>
<reference evidence="4 5" key="1">
    <citation type="journal article" date="2013" name="Genome Biol. Evol.">
        <title>Genomic Diversity of "Deep Ecotype" Alteromonas macleodii Isolates: Evidence for Pan-Mediterranean Clonal Frames.</title>
        <authorList>
            <person name="Lopez-Perez M."/>
            <person name="Gonzaga A."/>
            <person name="Rodriguez-Valera F."/>
        </authorList>
    </citation>
    <scope>NUCLEOTIDE SEQUENCE [LARGE SCALE GENOMIC DNA]</scope>
    <source>
        <strain evidence="5">'English Channel 615'</strain>
    </source>
</reference>
<dbReference type="EMBL" id="CP004846">
    <property type="protein sequence ID" value="AGP78909.1"/>
    <property type="molecule type" value="Genomic_DNA"/>
</dbReference>
<dbReference type="Gene3D" id="2.40.170.20">
    <property type="entry name" value="TonB-dependent receptor, beta-barrel domain"/>
    <property type="match status" value="1"/>
</dbReference>
<dbReference type="AlphaFoldDB" id="S5AHQ2"/>
<evidence type="ECO:0000313" key="4">
    <source>
        <dbReference type="EMBL" id="AGP78909.1"/>
    </source>
</evidence>
<keyword evidence="4" id="KW-0675">Receptor</keyword>
<dbReference type="PATRIC" id="fig|1300253.3.peg.3295"/>
<keyword evidence="3" id="KW-0998">Cell outer membrane</keyword>
<dbReference type="BioCyc" id="AMAC1300253:G12YX-2541-MONOMER"/>
<dbReference type="Proteomes" id="UP000014909">
    <property type="component" value="Chromosome"/>
</dbReference>
<evidence type="ECO:0000313" key="5">
    <source>
        <dbReference type="Proteomes" id="UP000014909"/>
    </source>
</evidence>
<comment type="subcellular location">
    <subcellularLocation>
        <location evidence="1">Cell outer membrane</location>
    </subcellularLocation>
</comment>
<evidence type="ECO:0000256" key="3">
    <source>
        <dbReference type="ARBA" id="ARBA00023237"/>
    </source>
</evidence>
<dbReference type="GO" id="GO:0009279">
    <property type="term" value="C:cell outer membrane"/>
    <property type="evidence" value="ECO:0007669"/>
    <property type="project" value="UniProtKB-SubCell"/>
</dbReference>
<dbReference type="PANTHER" id="PTHR40980">
    <property type="entry name" value="PLUG DOMAIN-CONTAINING PROTEIN"/>
    <property type="match status" value="1"/>
</dbReference>
<accession>S5AHQ2</accession>
<dbReference type="HOGENOM" id="CLU_1976898_0_0_6"/>
<name>S5AHQ2_9ALTE</name>
<proteinExistence type="predicted"/>
<evidence type="ECO:0000256" key="1">
    <source>
        <dbReference type="ARBA" id="ARBA00004442"/>
    </source>
</evidence>
<dbReference type="KEGG" id="amh:I633_15750"/>
<sequence length="126" mass="13775">MANYDTEMWGKFIRGNFGVRVVNTEVTSIGFRSAFEIIEGELGTLTLVEDDSVVERIEGGSSYTEVLPSANFVMDYSDDILLRAGIYHGMSRAGPSDLGYSLTFQTDDEVAPTTISDLIVGVTAKY</sequence>
<protein>
    <submittedName>
        <fullName evidence="4">TonB-dependent receptor</fullName>
    </submittedName>
</protein>
<gene>
    <name evidence="4" type="ORF">I633_15750</name>
</gene>
<dbReference type="SUPFAM" id="SSF56935">
    <property type="entry name" value="Porins"/>
    <property type="match status" value="1"/>
</dbReference>